<evidence type="ECO:0000313" key="7">
    <source>
        <dbReference type="EMBL" id="CEK11729.1"/>
    </source>
</evidence>
<dbReference type="AlphaFoldDB" id="A0A0A8UY94"/>
<gene>
    <name evidence="5 7" type="primary">mutL</name>
    <name evidence="7" type="ORF">LHA_2729</name>
</gene>
<dbReference type="InterPro" id="IPR020667">
    <property type="entry name" value="DNA_mismatch_repair_MutL"/>
</dbReference>
<evidence type="ECO:0000256" key="4">
    <source>
        <dbReference type="ARBA" id="ARBA00023204"/>
    </source>
</evidence>
<keyword evidence="8" id="KW-1185">Reference proteome</keyword>
<dbReference type="InterPro" id="IPR038973">
    <property type="entry name" value="MutL/Mlh/Pms-like"/>
</dbReference>
<dbReference type="InterPro" id="IPR037198">
    <property type="entry name" value="MutL_C_sf"/>
</dbReference>
<dbReference type="InterPro" id="IPR042121">
    <property type="entry name" value="MutL_C_regsub"/>
</dbReference>
<dbReference type="SUPFAM" id="SSF55874">
    <property type="entry name" value="ATPase domain of HSP90 chaperone/DNA topoisomerase II/histidine kinase"/>
    <property type="match status" value="1"/>
</dbReference>
<dbReference type="CDD" id="cd03482">
    <property type="entry name" value="MutL_Trans_MutL"/>
    <property type="match status" value="1"/>
</dbReference>
<comment type="similarity">
    <text evidence="1 5">Belongs to the DNA mismatch repair MutL/HexB family.</text>
</comment>
<dbReference type="SMART" id="SM01340">
    <property type="entry name" value="DNA_mis_repair"/>
    <property type="match status" value="1"/>
</dbReference>
<evidence type="ECO:0000313" key="8">
    <source>
        <dbReference type="Proteomes" id="UP000032803"/>
    </source>
</evidence>
<accession>A0A0A8UY94</accession>
<sequence length="543" mass="61976">MRIQQLPTALANQIAAGEVIERPASIVKELLENSLDAKATLINIDIGYGGLNQVKISDNGTGILADDLPLAIAPHATSKISKLSDLYAIMSMGFRGEALASIASVSRMIISSKPAEQTHAMKLISDGQGIVLEPCARNQGTTIDVRDIFFNAPVRKKFLKTERSEFQAIETVVRRFALSAPEITINLTHNDKKIFSLPGAHCHKSRLARIRKILGKTFVEQAYYIDVEHAGMRLCGWIGSESYQRSQNDKQWIYINMRMVKDKLLNHAIKQAYEGVLHPGRYPSCLLYLTISAEQVDVNVHPTKHEVRFQQPRLVHDFISTQIQYVLQTSKKSDQYPILEEKNIEQLQVSEPSPYFSPSIIGSAIKEDMKDCRWVELNNHFAVIFLQEHPYLVDIVYLQRHWLKAMLSELNLPLASRPLLVPVSYEVDKIHQKHFMQIKSHLEQVGIEINRVGENVLFIRSLPVVLPHLDFKQFLSAIFKEHQFTQLNLMELLIKHQIFDLSHASQAEKETLIAYMHSLSESNERYVWRKQLSVELCRDLLND</sequence>
<dbReference type="InterPro" id="IPR020568">
    <property type="entry name" value="Ribosomal_Su5_D2-typ_SF"/>
</dbReference>
<dbReference type="GO" id="GO:0005524">
    <property type="term" value="F:ATP binding"/>
    <property type="evidence" value="ECO:0007669"/>
    <property type="project" value="InterPro"/>
</dbReference>
<dbReference type="HAMAP" id="MF_00149">
    <property type="entry name" value="DNA_mis_repair"/>
    <property type="match status" value="1"/>
</dbReference>
<evidence type="ECO:0000259" key="6">
    <source>
        <dbReference type="SMART" id="SM01340"/>
    </source>
</evidence>
<dbReference type="PATRIC" id="fig|449.7.peg.2463"/>
<dbReference type="GO" id="GO:0140664">
    <property type="term" value="F:ATP-dependent DNA damage sensor activity"/>
    <property type="evidence" value="ECO:0007669"/>
    <property type="project" value="InterPro"/>
</dbReference>
<dbReference type="InterPro" id="IPR014762">
    <property type="entry name" value="DNA_mismatch_repair_CS"/>
</dbReference>
<dbReference type="Proteomes" id="UP000032803">
    <property type="component" value="Chromosome I"/>
</dbReference>
<name>A0A0A8UY94_LEGHA</name>
<feature type="domain" description="DNA mismatch repair protein S5" evidence="6">
    <location>
        <begin position="210"/>
        <end position="328"/>
    </location>
</feature>
<evidence type="ECO:0000256" key="2">
    <source>
        <dbReference type="ARBA" id="ARBA00021975"/>
    </source>
</evidence>
<keyword evidence="3 5" id="KW-0227">DNA damage</keyword>
<dbReference type="InterPro" id="IPR014790">
    <property type="entry name" value="MutL_C"/>
</dbReference>
<dbReference type="NCBIfam" id="TIGR00585">
    <property type="entry name" value="mutl"/>
    <property type="match status" value="1"/>
</dbReference>
<dbReference type="InterPro" id="IPR014721">
    <property type="entry name" value="Ribsml_uS5_D2-typ_fold_subgr"/>
</dbReference>
<dbReference type="Pfam" id="PF08676">
    <property type="entry name" value="MutL_C"/>
    <property type="match status" value="1"/>
</dbReference>
<dbReference type="PROSITE" id="PS00058">
    <property type="entry name" value="DNA_MISMATCH_REPAIR_1"/>
    <property type="match status" value="1"/>
</dbReference>
<dbReference type="Gene3D" id="3.30.1370.100">
    <property type="entry name" value="MutL, C-terminal domain, regulatory subdomain"/>
    <property type="match status" value="1"/>
</dbReference>
<dbReference type="InterPro" id="IPR036890">
    <property type="entry name" value="HATPase_C_sf"/>
</dbReference>
<evidence type="ECO:0000256" key="3">
    <source>
        <dbReference type="ARBA" id="ARBA00022763"/>
    </source>
</evidence>
<reference evidence="8" key="1">
    <citation type="submission" date="2014-09" db="EMBL/GenBank/DDBJ databases">
        <authorList>
            <person name="Gomez-Valero L."/>
        </authorList>
    </citation>
    <scope>NUCLEOTIDE SEQUENCE [LARGE SCALE GENOMIC DNA]</scope>
    <source>
        <strain evidence="8">ATCC35250</strain>
    </source>
</reference>
<dbReference type="PANTHER" id="PTHR10073:SF12">
    <property type="entry name" value="DNA MISMATCH REPAIR PROTEIN MLH1"/>
    <property type="match status" value="1"/>
</dbReference>
<dbReference type="HOGENOM" id="CLU_004131_4_3_6"/>
<dbReference type="GO" id="GO:0030983">
    <property type="term" value="F:mismatched DNA binding"/>
    <property type="evidence" value="ECO:0007669"/>
    <property type="project" value="InterPro"/>
</dbReference>
<dbReference type="GO" id="GO:0032300">
    <property type="term" value="C:mismatch repair complex"/>
    <property type="evidence" value="ECO:0007669"/>
    <property type="project" value="InterPro"/>
</dbReference>
<dbReference type="GO" id="GO:0006298">
    <property type="term" value="P:mismatch repair"/>
    <property type="evidence" value="ECO:0007669"/>
    <property type="project" value="UniProtKB-UniRule"/>
</dbReference>
<dbReference type="RefSeq" id="WP_045106865.1">
    <property type="nucleotide sequence ID" value="NZ_LN681225.1"/>
</dbReference>
<dbReference type="Gene3D" id="3.30.565.10">
    <property type="entry name" value="Histidine kinase-like ATPase, C-terminal domain"/>
    <property type="match status" value="1"/>
</dbReference>
<evidence type="ECO:0000256" key="5">
    <source>
        <dbReference type="HAMAP-Rule" id="MF_00149"/>
    </source>
</evidence>
<dbReference type="SUPFAM" id="SSF54211">
    <property type="entry name" value="Ribosomal protein S5 domain 2-like"/>
    <property type="match status" value="1"/>
</dbReference>
<dbReference type="OrthoDB" id="9763467at2"/>
<dbReference type="PANTHER" id="PTHR10073">
    <property type="entry name" value="DNA MISMATCH REPAIR PROTEIN MLH, PMS, MUTL"/>
    <property type="match status" value="1"/>
</dbReference>
<organism evidence="7 8">
    <name type="scientific">Legionella hackeliae</name>
    <dbReference type="NCBI Taxonomy" id="449"/>
    <lineage>
        <taxon>Bacteria</taxon>
        <taxon>Pseudomonadati</taxon>
        <taxon>Pseudomonadota</taxon>
        <taxon>Gammaproteobacteria</taxon>
        <taxon>Legionellales</taxon>
        <taxon>Legionellaceae</taxon>
        <taxon>Legionella</taxon>
    </lineage>
</organism>
<keyword evidence="4 5" id="KW-0234">DNA repair</keyword>
<comment type="function">
    <text evidence="5">This protein is involved in the repair of mismatches in DNA. It is required for dam-dependent methyl-directed DNA mismatch repair. May act as a 'molecular matchmaker', a protein that promotes the formation of a stable complex between two or more DNA-binding proteins in an ATP-dependent manner without itself being part of a final effector complex.</text>
</comment>
<proteinExistence type="inferred from homology"/>
<dbReference type="CDD" id="cd16926">
    <property type="entry name" value="HATPase_MutL-MLH-PMS-like"/>
    <property type="match status" value="1"/>
</dbReference>
<dbReference type="Pfam" id="PF13589">
    <property type="entry name" value="HATPase_c_3"/>
    <property type="match status" value="1"/>
</dbReference>
<protein>
    <recommendedName>
        <fullName evidence="2 5">DNA mismatch repair protein MutL</fullName>
    </recommendedName>
</protein>
<dbReference type="Gene3D" id="3.30.230.10">
    <property type="match status" value="1"/>
</dbReference>
<dbReference type="SUPFAM" id="SSF118116">
    <property type="entry name" value="DNA mismatch repair protein MutL"/>
    <property type="match status" value="1"/>
</dbReference>
<dbReference type="GO" id="GO:0016887">
    <property type="term" value="F:ATP hydrolysis activity"/>
    <property type="evidence" value="ECO:0007669"/>
    <property type="project" value="InterPro"/>
</dbReference>
<dbReference type="EMBL" id="LN681225">
    <property type="protein sequence ID" value="CEK11729.1"/>
    <property type="molecule type" value="Genomic_DNA"/>
</dbReference>
<dbReference type="InterPro" id="IPR002099">
    <property type="entry name" value="MutL/Mlh/PMS"/>
</dbReference>
<dbReference type="FunFam" id="3.30.565.10:FF:000003">
    <property type="entry name" value="DNA mismatch repair endonuclease MutL"/>
    <property type="match status" value="1"/>
</dbReference>
<dbReference type="Pfam" id="PF01119">
    <property type="entry name" value="DNA_mis_repair"/>
    <property type="match status" value="1"/>
</dbReference>
<dbReference type="KEGG" id="lha:LHA_2729"/>
<evidence type="ECO:0000256" key="1">
    <source>
        <dbReference type="ARBA" id="ARBA00006082"/>
    </source>
</evidence>
<dbReference type="InterPro" id="IPR013507">
    <property type="entry name" value="DNA_mismatch_S5_2-like"/>
</dbReference>
<dbReference type="STRING" id="449.LHA_2729"/>